<keyword evidence="4" id="KW-1185">Reference proteome</keyword>
<protein>
    <recommendedName>
        <fullName evidence="2">Nephrocystin 3-like N-terminal domain-containing protein</fullName>
    </recommendedName>
</protein>
<evidence type="ECO:0000313" key="3">
    <source>
        <dbReference type="EMBL" id="KJA29450.1"/>
    </source>
</evidence>
<keyword evidence="1" id="KW-0677">Repeat</keyword>
<name>A0A0D2QCU0_HYPSF</name>
<gene>
    <name evidence="3" type="ORF">HYPSUDRAFT_196807</name>
</gene>
<proteinExistence type="predicted"/>
<accession>A0A0D2QCU0</accession>
<feature type="domain" description="Nephrocystin 3-like N-terminal" evidence="2">
    <location>
        <begin position="97"/>
        <end position="261"/>
    </location>
</feature>
<dbReference type="AlphaFoldDB" id="A0A0D2QCU0"/>
<sequence length="640" mass="71822">MADGQAFFTGSPLQLEPEQNGSFFSHASHAVIEGGEFTINNQIHCVQAGYEHSAHLTSPALNTLMDHVATSAFHNSAGRFDPPRCHENTRKAVLEEIFHWITQDAAREAWIMWLNGAAGAGKSAICQSIAELCIKKKIPVASFFLSLTDPTRNSTWSIAATLAYQLIQLIPAARHLVLHAIDSNPLIFQLTLDTQLEEFIIKPLRRLKLDGHIPNPKYTFLFIIDGVDECIEDANQVAVINSFAKILAEKDLPLIVLFASRTESQLKMAFNALKVTRILYRLPLDNNYFADDDIHVFLTDCFASVKLTHPMHHLLESSWPTAAVVDEIKRKSSGQFIYASVVMKFVSHPRSHPIRQLDIIRGVRPSGRFTPFAELDALYRRIFSAVYDIDLTTKILAYLIIGRGVPDISDIAWFFGLQAEDIYLAFVDLESLIVCKAHQIRFLHASLPDFLVDRQRSCEYFIDVSTWGTKLAIMWLQNIASGELTGWHPRSFLNILKCAEVTTELCEYFATFNPLQIFDVEHRGVYVSAIHNKKSNKEIEITVPESTMLPHHIRRNALKAGEEDEVFAIPIPALSGLPVGEKVAPPIHHVVPQGLHDLHEVSGIQDEDNEEEELSAEENLDGVGGYIMPVFMNKSSNNIE</sequence>
<dbReference type="InterPro" id="IPR056884">
    <property type="entry name" value="NPHP3-like_N"/>
</dbReference>
<dbReference type="OMA" id="CHENTRK"/>
<dbReference type="SUPFAM" id="SSF52540">
    <property type="entry name" value="P-loop containing nucleoside triphosphate hydrolases"/>
    <property type="match status" value="1"/>
</dbReference>
<dbReference type="EMBL" id="KN817519">
    <property type="protein sequence ID" value="KJA29450.1"/>
    <property type="molecule type" value="Genomic_DNA"/>
</dbReference>
<evidence type="ECO:0000256" key="1">
    <source>
        <dbReference type="ARBA" id="ARBA00022737"/>
    </source>
</evidence>
<dbReference type="Pfam" id="PF24883">
    <property type="entry name" value="NPHP3_N"/>
    <property type="match status" value="1"/>
</dbReference>
<organism evidence="3 4">
    <name type="scientific">Hypholoma sublateritium (strain FD-334 SS-4)</name>
    <dbReference type="NCBI Taxonomy" id="945553"/>
    <lineage>
        <taxon>Eukaryota</taxon>
        <taxon>Fungi</taxon>
        <taxon>Dikarya</taxon>
        <taxon>Basidiomycota</taxon>
        <taxon>Agaricomycotina</taxon>
        <taxon>Agaricomycetes</taxon>
        <taxon>Agaricomycetidae</taxon>
        <taxon>Agaricales</taxon>
        <taxon>Agaricineae</taxon>
        <taxon>Strophariaceae</taxon>
        <taxon>Hypholoma</taxon>
    </lineage>
</organism>
<evidence type="ECO:0000259" key="2">
    <source>
        <dbReference type="Pfam" id="PF24883"/>
    </source>
</evidence>
<dbReference type="PANTHER" id="PTHR10039:SF17">
    <property type="entry name" value="FUNGAL STAND N-TERMINAL GOODBYE DOMAIN-CONTAINING PROTEIN-RELATED"/>
    <property type="match status" value="1"/>
</dbReference>
<dbReference type="Gene3D" id="3.40.50.300">
    <property type="entry name" value="P-loop containing nucleotide triphosphate hydrolases"/>
    <property type="match status" value="1"/>
</dbReference>
<dbReference type="PANTHER" id="PTHR10039">
    <property type="entry name" value="AMELOGENIN"/>
    <property type="match status" value="1"/>
</dbReference>
<dbReference type="Proteomes" id="UP000054270">
    <property type="component" value="Unassembled WGS sequence"/>
</dbReference>
<dbReference type="OrthoDB" id="2804352at2759"/>
<reference evidence="4" key="1">
    <citation type="submission" date="2014-04" db="EMBL/GenBank/DDBJ databases">
        <title>Evolutionary Origins and Diversification of the Mycorrhizal Mutualists.</title>
        <authorList>
            <consortium name="DOE Joint Genome Institute"/>
            <consortium name="Mycorrhizal Genomics Consortium"/>
            <person name="Kohler A."/>
            <person name="Kuo A."/>
            <person name="Nagy L.G."/>
            <person name="Floudas D."/>
            <person name="Copeland A."/>
            <person name="Barry K.W."/>
            <person name="Cichocki N."/>
            <person name="Veneault-Fourrey C."/>
            <person name="LaButti K."/>
            <person name="Lindquist E.A."/>
            <person name="Lipzen A."/>
            <person name="Lundell T."/>
            <person name="Morin E."/>
            <person name="Murat C."/>
            <person name="Riley R."/>
            <person name="Ohm R."/>
            <person name="Sun H."/>
            <person name="Tunlid A."/>
            <person name="Henrissat B."/>
            <person name="Grigoriev I.V."/>
            <person name="Hibbett D.S."/>
            <person name="Martin F."/>
        </authorList>
    </citation>
    <scope>NUCLEOTIDE SEQUENCE [LARGE SCALE GENOMIC DNA]</scope>
    <source>
        <strain evidence="4">FD-334 SS-4</strain>
    </source>
</reference>
<evidence type="ECO:0000313" key="4">
    <source>
        <dbReference type="Proteomes" id="UP000054270"/>
    </source>
</evidence>
<dbReference type="InterPro" id="IPR027417">
    <property type="entry name" value="P-loop_NTPase"/>
</dbReference>